<accession>A0A542XG46</accession>
<dbReference type="PANTHER" id="PTHR33992">
    <property type="entry name" value="RIBONUCLEASE P PROTEIN COMPONENT"/>
    <property type="match status" value="1"/>
</dbReference>
<dbReference type="EC" id="3.1.26.5" evidence="6"/>
<gene>
    <name evidence="7" type="ORF">FB554_2975</name>
</gene>
<dbReference type="SUPFAM" id="SSF54211">
    <property type="entry name" value="Ribosomal protein S5 domain 2-like"/>
    <property type="match status" value="1"/>
</dbReference>
<evidence type="ECO:0000313" key="7">
    <source>
        <dbReference type="EMBL" id="TQL34796.1"/>
    </source>
</evidence>
<keyword evidence="5" id="KW-0694">RNA-binding</keyword>
<comment type="caution">
    <text evidence="7">The sequence shown here is derived from an EMBL/GenBank/DDBJ whole genome shotgun (WGS) entry which is preliminary data.</text>
</comment>
<dbReference type="InterPro" id="IPR014721">
    <property type="entry name" value="Ribsml_uS5_D2-typ_fold_subgr"/>
</dbReference>
<organism evidence="7 8">
    <name type="scientific">Barrientosiimonas humi</name>
    <dbReference type="NCBI Taxonomy" id="999931"/>
    <lineage>
        <taxon>Bacteria</taxon>
        <taxon>Bacillati</taxon>
        <taxon>Actinomycetota</taxon>
        <taxon>Actinomycetes</taxon>
        <taxon>Micrococcales</taxon>
        <taxon>Dermacoccaceae</taxon>
        <taxon>Barrientosiimonas</taxon>
    </lineage>
</organism>
<dbReference type="Gene3D" id="3.30.230.10">
    <property type="match status" value="1"/>
</dbReference>
<evidence type="ECO:0000256" key="2">
    <source>
        <dbReference type="ARBA" id="ARBA00022722"/>
    </source>
</evidence>
<dbReference type="Proteomes" id="UP000318336">
    <property type="component" value="Unassembled WGS sequence"/>
</dbReference>
<evidence type="ECO:0000256" key="5">
    <source>
        <dbReference type="ARBA" id="ARBA00022884"/>
    </source>
</evidence>
<dbReference type="GO" id="GO:0042781">
    <property type="term" value="F:3'-tRNA processing endoribonuclease activity"/>
    <property type="evidence" value="ECO:0007669"/>
    <property type="project" value="TreeGrafter"/>
</dbReference>
<keyword evidence="1" id="KW-0819">tRNA processing</keyword>
<protein>
    <recommendedName>
        <fullName evidence="6">Ribonuclease P protein component</fullName>
        <ecNumber evidence="6">3.1.26.5</ecNumber>
    </recommendedName>
</protein>
<name>A0A542XG46_9MICO</name>
<keyword evidence="8" id="KW-1185">Reference proteome</keyword>
<dbReference type="EMBL" id="VFOK01000001">
    <property type="protein sequence ID" value="TQL34796.1"/>
    <property type="molecule type" value="Genomic_DNA"/>
</dbReference>
<evidence type="ECO:0000256" key="4">
    <source>
        <dbReference type="ARBA" id="ARBA00022801"/>
    </source>
</evidence>
<evidence type="ECO:0000256" key="6">
    <source>
        <dbReference type="NCBIfam" id="TIGR00188"/>
    </source>
</evidence>
<sequence>MLRGRRDAARLPSGRAGGDLLVLHLVTHAESDASDASAPDAPRVGFVVSKAVGNAVVRNRTRRRLRHLMAARLADLPAGTDVVVRAQPEAGLADSAALGAELDRLLPTALRRARPARVGS</sequence>
<dbReference type="GO" id="GO:0030677">
    <property type="term" value="C:ribonuclease P complex"/>
    <property type="evidence" value="ECO:0007669"/>
    <property type="project" value="TreeGrafter"/>
</dbReference>
<dbReference type="PANTHER" id="PTHR33992:SF1">
    <property type="entry name" value="RIBONUCLEASE P PROTEIN COMPONENT"/>
    <property type="match status" value="1"/>
</dbReference>
<evidence type="ECO:0000256" key="1">
    <source>
        <dbReference type="ARBA" id="ARBA00022694"/>
    </source>
</evidence>
<dbReference type="Pfam" id="PF00825">
    <property type="entry name" value="Ribonuclease_P"/>
    <property type="match status" value="1"/>
</dbReference>
<dbReference type="InterPro" id="IPR020568">
    <property type="entry name" value="Ribosomal_Su5_D2-typ_SF"/>
</dbReference>
<keyword evidence="4" id="KW-0378">Hydrolase</keyword>
<keyword evidence="2" id="KW-0540">Nuclease</keyword>
<evidence type="ECO:0000256" key="3">
    <source>
        <dbReference type="ARBA" id="ARBA00022759"/>
    </source>
</evidence>
<keyword evidence="3" id="KW-0255">Endonuclease</keyword>
<dbReference type="AlphaFoldDB" id="A0A542XG46"/>
<evidence type="ECO:0000313" key="8">
    <source>
        <dbReference type="Proteomes" id="UP000318336"/>
    </source>
</evidence>
<reference evidence="7 8" key="1">
    <citation type="submission" date="2019-06" db="EMBL/GenBank/DDBJ databases">
        <title>Sequencing the genomes of 1000 actinobacteria strains.</title>
        <authorList>
            <person name="Klenk H.-P."/>
        </authorList>
    </citation>
    <scope>NUCLEOTIDE SEQUENCE [LARGE SCALE GENOMIC DNA]</scope>
    <source>
        <strain evidence="7 8">DSM 24617</strain>
    </source>
</reference>
<proteinExistence type="predicted"/>
<dbReference type="GO" id="GO:0000049">
    <property type="term" value="F:tRNA binding"/>
    <property type="evidence" value="ECO:0007669"/>
    <property type="project" value="InterPro"/>
</dbReference>
<dbReference type="InterPro" id="IPR000100">
    <property type="entry name" value="RNase_P"/>
</dbReference>
<dbReference type="NCBIfam" id="TIGR00188">
    <property type="entry name" value="rnpA"/>
    <property type="match status" value="1"/>
</dbReference>
<dbReference type="GO" id="GO:0004526">
    <property type="term" value="F:ribonuclease P activity"/>
    <property type="evidence" value="ECO:0007669"/>
    <property type="project" value="UniProtKB-UniRule"/>
</dbReference>